<dbReference type="CDD" id="cd00303">
    <property type="entry name" value="retropepsin_like"/>
    <property type="match status" value="1"/>
</dbReference>
<dbReference type="Pfam" id="PF17921">
    <property type="entry name" value="Integrase_H2C2"/>
    <property type="match status" value="1"/>
</dbReference>
<feature type="region of interest" description="Disordered" evidence="1">
    <location>
        <begin position="560"/>
        <end position="587"/>
    </location>
</feature>
<gene>
    <name evidence="3" type="ORF">BT96DRAFT_1003596</name>
</gene>
<reference evidence="3" key="1">
    <citation type="journal article" date="2019" name="Environ. Microbiol.">
        <title>Fungal ecological strategies reflected in gene transcription - a case study of two litter decomposers.</title>
        <authorList>
            <person name="Barbi F."/>
            <person name="Kohler A."/>
            <person name="Barry K."/>
            <person name="Baskaran P."/>
            <person name="Daum C."/>
            <person name="Fauchery L."/>
            <person name="Ihrmark K."/>
            <person name="Kuo A."/>
            <person name="LaButti K."/>
            <person name="Lipzen A."/>
            <person name="Morin E."/>
            <person name="Grigoriev I.V."/>
            <person name="Henrissat B."/>
            <person name="Lindahl B."/>
            <person name="Martin F."/>
        </authorList>
    </citation>
    <scope>NUCLEOTIDE SEQUENCE</scope>
    <source>
        <strain evidence="3">JB14</strain>
    </source>
</reference>
<evidence type="ECO:0000313" key="4">
    <source>
        <dbReference type="Proteomes" id="UP000799118"/>
    </source>
</evidence>
<sequence length="1066" mass="119831">MLDNQSMGPNATINRWIEEIRKYHFTLVHVKGIIHGPDGLLRITPGGWQPPRPPLDPESYEEFKHKIDTQGGYLAEIATSIQDFEDNVQEEADEERQALSVFQKSLILEPDEDFKTKNPYMEKHQSEAGNTLDQLIPWIKDWHNASQSEKLSIKDEMTEKDFVKFMRKMENFFLNDEGQLYHRRREFQDQPQLVVDREDRMGMLYQAHDCLGHKGVFATQGILEKRFWWPDINKDITPSRREGLRNHRSTEEEQILLTIQSAELNYELSDLFVPVPDDEAAHNHPSLLQPLSEEERLLLLSDSEDNGLHSPNLEDNGLRQDPSNVEGNRSPVQPSPSTTSPPSPRNQQHRNPSPIQPIVMATPTPLPSRNERKAPKWDSQYEEQLPTFFDEFETVAREAAIDSNDEKMKKEALRYVDAKTMRFWRSLDTFEDDTKTWKDFKKEVLSNYPVTKFAKTGVSNSQELAEYHREFSTVAKSLTKHGILSGVQVAGYYVQVFPDTVRAQLNMRLQFQHTAKKKGEAYSLAELKEAVDFLLSDANTSLIVGNFNIGDHSRIVAIDADDGEDGRGKSGKSSKPAKATPSTSDRTDTCYWDGCAALRFSDCPDFAEWIAKGRVERNAEGKVVLKGGNRLPNESRYKGGLIKTRFERYFEDNPSAKSWILETPSQTPAPSPQLAGVAISTHSKYSLKGYQGPEMLSKVASFLTNDAQDLEDEDEQILRRLIFKMETRKSAKNRTSGEDTEADNRAPSGSEPEPSKSIPPAPAGPAKPPKPVIGKLPQNYVPPAERSLGAPPKDDSRNYRFRAPIETEAAVERAIQAGLSSMVSIRQDDLLAIAPEYRKKVKDSVTGRRVGFDGKLLEEANQTYLVEPVLPFDTEVEIPVWSRSTVDSAKARAKFVPDATKDPVSVFFQDFGDSEEGDGFYVAKDSLSIRGINATIGERSVHCVTDSGCSIVAMSDTACNAFGIAFDPGRTIPLQSANGETDWTLGVAKDVPFRFGEVLAFLQVHIVPSPAYDVLLGRPFRSSYPSPHPEFPLWRPTLHSDRPKQSQDRDYTNDPSRASAIPQGGR</sequence>
<dbReference type="OrthoDB" id="3037028at2759"/>
<feature type="compositionally biased region" description="Low complexity" evidence="1">
    <location>
        <begin position="571"/>
        <end position="584"/>
    </location>
</feature>
<dbReference type="InterPro" id="IPR021109">
    <property type="entry name" value="Peptidase_aspartic_dom_sf"/>
</dbReference>
<evidence type="ECO:0000256" key="1">
    <source>
        <dbReference type="SAM" id="MobiDB-lite"/>
    </source>
</evidence>
<dbReference type="Proteomes" id="UP000799118">
    <property type="component" value="Unassembled WGS sequence"/>
</dbReference>
<dbReference type="AlphaFoldDB" id="A0A6A4GUD8"/>
<evidence type="ECO:0000313" key="3">
    <source>
        <dbReference type="EMBL" id="KAE9389056.1"/>
    </source>
</evidence>
<protein>
    <recommendedName>
        <fullName evidence="2">Integrase zinc-binding domain-containing protein</fullName>
    </recommendedName>
</protein>
<feature type="compositionally biased region" description="Pro residues" evidence="1">
    <location>
        <begin position="757"/>
        <end position="771"/>
    </location>
</feature>
<feature type="domain" description="Integrase zinc-binding" evidence="2">
    <location>
        <begin position="196"/>
        <end position="236"/>
    </location>
</feature>
<keyword evidence="4" id="KW-1185">Reference proteome</keyword>
<dbReference type="InterPro" id="IPR041588">
    <property type="entry name" value="Integrase_H2C2"/>
</dbReference>
<feature type="region of interest" description="Disordered" evidence="1">
    <location>
        <begin position="1028"/>
        <end position="1066"/>
    </location>
</feature>
<feature type="region of interest" description="Disordered" evidence="1">
    <location>
        <begin position="304"/>
        <end position="378"/>
    </location>
</feature>
<dbReference type="EMBL" id="ML769713">
    <property type="protein sequence ID" value="KAE9389056.1"/>
    <property type="molecule type" value="Genomic_DNA"/>
</dbReference>
<dbReference type="SUPFAM" id="SSF50630">
    <property type="entry name" value="Acid proteases"/>
    <property type="match status" value="1"/>
</dbReference>
<dbReference type="Pfam" id="PF13650">
    <property type="entry name" value="Asp_protease_2"/>
    <property type="match status" value="1"/>
</dbReference>
<feature type="region of interest" description="Disordered" evidence="1">
    <location>
        <begin position="729"/>
        <end position="798"/>
    </location>
</feature>
<feature type="compositionally biased region" description="Basic and acidic residues" evidence="1">
    <location>
        <begin position="1038"/>
        <end position="1052"/>
    </location>
</feature>
<name>A0A6A4GUD8_9AGAR</name>
<organism evidence="3 4">
    <name type="scientific">Gymnopus androsaceus JB14</name>
    <dbReference type="NCBI Taxonomy" id="1447944"/>
    <lineage>
        <taxon>Eukaryota</taxon>
        <taxon>Fungi</taxon>
        <taxon>Dikarya</taxon>
        <taxon>Basidiomycota</taxon>
        <taxon>Agaricomycotina</taxon>
        <taxon>Agaricomycetes</taxon>
        <taxon>Agaricomycetidae</taxon>
        <taxon>Agaricales</taxon>
        <taxon>Marasmiineae</taxon>
        <taxon>Omphalotaceae</taxon>
        <taxon>Gymnopus</taxon>
    </lineage>
</organism>
<evidence type="ECO:0000259" key="2">
    <source>
        <dbReference type="Pfam" id="PF17921"/>
    </source>
</evidence>
<dbReference type="Gene3D" id="2.40.70.10">
    <property type="entry name" value="Acid Proteases"/>
    <property type="match status" value="1"/>
</dbReference>
<dbReference type="Gene3D" id="1.10.340.70">
    <property type="match status" value="1"/>
</dbReference>
<accession>A0A6A4GUD8</accession>
<proteinExistence type="predicted"/>